<organism evidence="1 2">
    <name type="scientific">Chondrus crispus</name>
    <name type="common">Carrageen Irish moss</name>
    <name type="synonym">Polymorpha crispa</name>
    <dbReference type="NCBI Taxonomy" id="2769"/>
    <lineage>
        <taxon>Eukaryota</taxon>
        <taxon>Rhodophyta</taxon>
        <taxon>Florideophyceae</taxon>
        <taxon>Rhodymeniophycidae</taxon>
        <taxon>Gigartinales</taxon>
        <taxon>Gigartinaceae</taxon>
        <taxon>Chondrus</taxon>
    </lineage>
</organism>
<accession>R7QCN5</accession>
<dbReference type="AlphaFoldDB" id="R7QCN5"/>
<dbReference type="EMBL" id="HG001733">
    <property type="protein sequence ID" value="CDF35508.1"/>
    <property type="molecule type" value="Genomic_DNA"/>
</dbReference>
<proteinExistence type="predicted"/>
<evidence type="ECO:0000313" key="1">
    <source>
        <dbReference type="EMBL" id="CDF35508.1"/>
    </source>
</evidence>
<reference evidence="2" key="1">
    <citation type="journal article" date="2013" name="Proc. Natl. Acad. Sci. U.S.A.">
        <title>Genome structure and metabolic features in the red seaweed Chondrus crispus shed light on evolution of the Archaeplastida.</title>
        <authorList>
            <person name="Collen J."/>
            <person name="Porcel B."/>
            <person name="Carre W."/>
            <person name="Ball S.G."/>
            <person name="Chaparro C."/>
            <person name="Tonon T."/>
            <person name="Barbeyron T."/>
            <person name="Michel G."/>
            <person name="Noel B."/>
            <person name="Valentin K."/>
            <person name="Elias M."/>
            <person name="Artiguenave F."/>
            <person name="Arun A."/>
            <person name="Aury J.M."/>
            <person name="Barbosa-Neto J.F."/>
            <person name="Bothwell J.H."/>
            <person name="Bouget F.Y."/>
            <person name="Brillet L."/>
            <person name="Cabello-Hurtado F."/>
            <person name="Capella-Gutierrez S."/>
            <person name="Charrier B."/>
            <person name="Cladiere L."/>
            <person name="Cock J.M."/>
            <person name="Coelho S.M."/>
            <person name="Colleoni C."/>
            <person name="Czjzek M."/>
            <person name="Da Silva C."/>
            <person name="Delage L."/>
            <person name="Denoeud F."/>
            <person name="Deschamps P."/>
            <person name="Dittami S.M."/>
            <person name="Gabaldon T."/>
            <person name="Gachon C.M."/>
            <person name="Groisillier A."/>
            <person name="Herve C."/>
            <person name="Jabbari K."/>
            <person name="Katinka M."/>
            <person name="Kloareg B."/>
            <person name="Kowalczyk N."/>
            <person name="Labadie K."/>
            <person name="Leblanc C."/>
            <person name="Lopez P.J."/>
            <person name="McLachlan D.H."/>
            <person name="Meslet-Cladiere L."/>
            <person name="Moustafa A."/>
            <person name="Nehr Z."/>
            <person name="Nyvall Collen P."/>
            <person name="Panaud O."/>
            <person name="Partensky F."/>
            <person name="Poulain J."/>
            <person name="Rensing S.A."/>
            <person name="Rousvoal S."/>
            <person name="Samson G."/>
            <person name="Symeonidi A."/>
            <person name="Weissenbach J."/>
            <person name="Zambounis A."/>
            <person name="Wincker P."/>
            <person name="Boyen C."/>
        </authorList>
    </citation>
    <scope>NUCLEOTIDE SEQUENCE [LARGE SCALE GENOMIC DNA]</scope>
    <source>
        <strain evidence="2">cv. Stackhouse</strain>
    </source>
</reference>
<gene>
    <name evidence="1" type="ORF">CHC_T00003840001</name>
</gene>
<dbReference type="RefSeq" id="XP_005715327.1">
    <property type="nucleotide sequence ID" value="XM_005715270.1"/>
</dbReference>
<protein>
    <recommendedName>
        <fullName evidence="3">NTR domain-containing protein</fullName>
    </recommendedName>
</protein>
<keyword evidence="2" id="KW-1185">Reference proteome</keyword>
<sequence>MRLFKPGCAYRTDHRARSGPHGHSLQAGKIHAPAKLKTSTKICETMRGLSLALLLVCSLAIASACSCPDITFQERYGFTKSLVRARAVSVRRFIASTPFPGVVTFIFKLRLMRVFKGCAPQKFFYATTMLDGGTCSSVLTKGDTYLIQLPVEVENEPSSAANPYKFYGCNSANAWKYIPKIERRFYRKQSVKPENQCMA</sequence>
<name>R7QCN5_CHOCR</name>
<dbReference type="Proteomes" id="UP000012073">
    <property type="component" value="Unassembled WGS sequence"/>
</dbReference>
<dbReference type="Gramene" id="CDF35508">
    <property type="protein sequence ID" value="CDF35508"/>
    <property type="gene ID" value="CHC_T00003840001"/>
</dbReference>
<dbReference type="GeneID" id="17323042"/>
<evidence type="ECO:0008006" key="3">
    <source>
        <dbReference type="Google" id="ProtNLM"/>
    </source>
</evidence>
<evidence type="ECO:0000313" key="2">
    <source>
        <dbReference type="Proteomes" id="UP000012073"/>
    </source>
</evidence>
<dbReference type="KEGG" id="ccp:CHC_T00003840001"/>